<dbReference type="RefSeq" id="WP_190450544.1">
    <property type="nucleotide sequence ID" value="NZ_JAMPLM010000002.1"/>
</dbReference>
<keyword evidence="2" id="KW-1185">Reference proteome</keyword>
<dbReference type="SUPFAM" id="SSF47413">
    <property type="entry name" value="lambda repressor-like DNA-binding domains"/>
    <property type="match status" value="1"/>
</dbReference>
<dbReference type="EMBL" id="JAMPLM010000002">
    <property type="protein sequence ID" value="MEP1057602.1"/>
    <property type="molecule type" value="Genomic_DNA"/>
</dbReference>
<evidence type="ECO:0000313" key="2">
    <source>
        <dbReference type="Proteomes" id="UP001476950"/>
    </source>
</evidence>
<evidence type="ECO:0000313" key="1">
    <source>
        <dbReference type="EMBL" id="MEP1057602.1"/>
    </source>
</evidence>
<protein>
    <recommendedName>
        <fullName evidence="3">Transcriptional regulator</fullName>
    </recommendedName>
</protein>
<dbReference type="Proteomes" id="UP001476950">
    <property type="component" value="Unassembled WGS sequence"/>
</dbReference>
<name>A0ABV0KEV5_9CYAN</name>
<dbReference type="InterPro" id="IPR010982">
    <property type="entry name" value="Lambda_DNA-bd_dom_sf"/>
</dbReference>
<dbReference type="Gene3D" id="1.10.260.40">
    <property type="entry name" value="lambda repressor-like DNA-binding domains"/>
    <property type="match status" value="1"/>
</dbReference>
<sequence>MKSLESPTQQELRRRFVGNFKNAVERSAYSDTQLTDMMGLHRTAIYEIVNSGRKVDPAELSGWCRVLCVSFQDLVG</sequence>
<reference evidence="1 2" key="1">
    <citation type="submission" date="2022-04" db="EMBL/GenBank/DDBJ databases">
        <title>Positive selection, recombination, and allopatry shape intraspecific diversity of widespread and dominant cyanobacteria.</title>
        <authorList>
            <person name="Wei J."/>
            <person name="Shu W."/>
            <person name="Hu C."/>
        </authorList>
    </citation>
    <scope>NUCLEOTIDE SEQUENCE [LARGE SCALE GENOMIC DNA]</scope>
    <source>
        <strain evidence="1 2">AS-A4</strain>
    </source>
</reference>
<accession>A0ABV0KEV5</accession>
<proteinExistence type="predicted"/>
<comment type="caution">
    <text evidence="1">The sequence shown here is derived from an EMBL/GenBank/DDBJ whole genome shotgun (WGS) entry which is preliminary data.</text>
</comment>
<gene>
    <name evidence="1" type="ORF">NDI38_04070</name>
</gene>
<organism evidence="1 2">
    <name type="scientific">Stenomitos frigidus AS-A4</name>
    <dbReference type="NCBI Taxonomy" id="2933935"/>
    <lineage>
        <taxon>Bacteria</taxon>
        <taxon>Bacillati</taxon>
        <taxon>Cyanobacteriota</taxon>
        <taxon>Cyanophyceae</taxon>
        <taxon>Leptolyngbyales</taxon>
        <taxon>Leptolyngbyaceae</taxon>
        <taxon>Stenomitos</taxon>
    </lineage>
</organism>
<evidence type="ECO:0008006" key="3">
    <source>
        <dbReference type="Google" id="ProtNLM"/>
    </source>
</evidence>